<organism evidence="1 2">
    <name type="scientific">Giardia duodenalis assemblage B</name>
    <dbReference type="NCBI Taxonomy" id="1394984"/>
    <lineage>
        <taxon>Eukaryota</taxon>
        <taxon>Metamonada</taxon>
        <taxon>Diplomonadida</taxon>
        <taxon>Hexamitidae</taxon>
        <taxon>Giardiinae</taxon>
        <taxon>Giardia</taxon>
    </lineage>
</organism>
<name>A0A132NRA9_GIAIN</name>
<protein>
    <submittedName>
        <fullName evidence="1">Uncharacterized protein</fullName>
    </submittedName>
</protein>
<evidence type="ECO:0000313" key="2">
    <source>
        <dbReference type="Proteomes" id="UP000070089"/>
    </source>
</evidence>
<proteinExistence type="predicted"/>
<dbReference type="EMBL" id="JXTI01000108">
    <property type="protein sequence ID" value="KWX12601.1"/>
    <property type="molecule type" value="Genomic_DNA"/>
</dbReference>
<dbReference type="AlphaFoldDB" id="A0A132NRA9"/>
<dbReference type="VEuPathDB" id="GiardiaDB:QR46_3397"/>
<comment type="caution">
    <text evidence="1">The sequence shown here is derived from an EMBL/GenBank/DDBJ whole genome shotgun (WGS) entry which is preliminary data.</text>
</comment>
<sequence>MAVASKYAPIFISLSTLFNFTEGYLHTHTLPETIDSFSVADACNDPESSILHIHICLYDPVAWSIRCAVHNYYKTKQDSYRLS</sequence>
<gene>
    <name evidence="1" type="ORF">QR46_3397</name>
</gene>
<reference evidence="1 2" key="1">
    <citation type="journal article" date="2015" name="Mol. Biochem. Parasitol.">
        <title>Identification of polymorphic genes for use in assemblage B genotyping assays through comparative genomics of multiple assemblage B Giardia duodenalis isolates.</title>
        <authorList>
            <person name="Wielinga C."/>
            <person name="Thompson R.C."/>
            <person name="Monis P."/>
            <person name="Ryan U."/>
        </authorList>
    </citation>
    <scope>NUCLEOTIDE SEQUENCE [LARGE SCALE GENOMIC DNA]</scope>
    <source>
        <strain evidence="1 2">BAH15c1</strain>
    </source>
</reference>
<accession>A0A132NRA9</accession>
<evidence type="ECO:0000313" key="1">
    <source>
        <dbReference type="EMBL" id="KWX12601.1"/>
    </source>
</evidence>
<dbReference type="Proteomes" id="UP000070089">
    <property type="component" value="Unassembled WGS sequence"/>
</dbReference>